<organism evidence="1 2">
    <name type="scientific">Aspergillus granulosus</name>
    <dbReference type="NCBI Taxonomy" id="176169"/>
    <lineage>
        <taxon>Eukaryota</taxon>
        <taxon>Fungi</taxon>
        <taxon>Dikarya</taxon>
        <taxon>Ascomycota</taxon>
        <taxon>Pezizomycotina</taxon>
        <taxon>Eurotiomycetes</taxon>
        <taxon>Eurotiomycetidae</taxon>
        <taxon>Eurotiales</taxon>
        <taxon>Aspergillaceae</taxon>
        <taxon>Aspergillus</taxon>
        <taxon>Aspergillus subgen. Nidulantes</taxon>
    </lineage>
</organism>
<proteinExistence type="predicted"/>
<accession>A0ABR4I581</accession>
<evidence type="ECO:0000313" key="1">
    <source>
        <dbReference type="EMBL" id="KAL2822924.1"/>
    </source>
</evidence>
<gene>
    <name evidence="1" type="ORF">BJX63DRAFT_426754</name>
</gene>
<reference evidence="1 2" key="1">
    <citation type="submission" date="2024-07" db="EMBL/GenBank/DDBJ databases">
        <title>Section-level genome sequencing and comparative genomics of Aspergillus sections Usti and Cavernicolus.</title>
        <authorList>
            <consortium name="Lawrence Berkeley National Laboratory"/>
            <person name="Nybo J.L."/>
            <person name="Vesth T.C."/>
            <person name="Theobald S."/>
            <person name="Frisvad J.C."/>
            <person name="Larsen T.O."/>
            <person name="Kjaerboelling I."/>
            <person name="Rothschild-Mancinelli K."/>
            <person name="Lyhne E.K."/>
            <person name="Kogle M.E."/>
            <person name="Barry K."/>
            <person name="Clum A."/>
            <person name="Na H."/>
            <person name="Ledsgaard L."/>
            <person name="Lin J."/>
            <person name="Lipzen A."/>
            <person name="Kuo A."/>
            <person name="Riley R."/>
            <person name="Mondo S."/>
            <person name="Labutti K."/>
            <person name="Haridas S."/>
            <person name="Pangalinan J."/>
            <person name="Salamov A.A."/>
            <person name="Simmons B.A."/>
            <person name="Magnuson J.K."/>
            <person name="Chen J."/>
            <person name="Drula E."/>
            <person name="Henrissat B."/>
            <person name="Wiebenga A."/>
            <person name="Lubbers R.J."/>
            <person name="Gomes A.C."/>
            <person name="Makela M.R."/>
            <person name="Stajich J."/>
            <person name="Grigoriev I.V."/>
            <person name="Mortensen U.H."/>
            <person name="De Vries R.P."/>
            <person name="Baker S.E."/>
            <person name="Andersen M.R."/>
        </authorList>
    </citation>
    <scope>NUCLEOTIDE SEQUENCE [LARGE SCALE GENOMIC DNA]</scope>
    <source>
        <strain evidence="1 2">CBS 588.65</strain>
    </source>
</reference>
<dbReference type="PANTHER" id="PTHR39596">
    <property type="match status" value="1"/>
</dbReference>
<comment type="caution">
    <text evidence="1">The sequence shown here is derived from an EMBL/GenBank/DDBJ whole genome shotgun (WGS) entry which is preliminary data.</text>
</comment>
<protein>
    <submittedName>
        <fullName evidence="1">Uncharacterized protein</fullName>
    </submittedName>
</protein>
<dbReference type="EMBL" id="JBFXLT010000001">
    <property type="protein sequence ID" value="KAL2822924.1"/>
    <property type="molecule type" value="Genomic_DNA"/>
</dbReference>
<sequence>MEHLRLRRDLRESLRVPFFGLEIYDNLGFVSYPDRRGWDLDLLRSRNYGGRSALEAASFVQEWLYFGTLSEVTGIAVRGTNFIRLGNDGRPLVTSERLHFYLNRWRREAMDEEESRQKRSARRARNCLEFVIQCTYTTDSLLVPEHPEVAISIEMLLISLLRTFTAIYGRQSWDAAPSIFDAPKWTPGTNRQVILHLKTQMASQGWCRHRLESFGQSLLSDSLYIISLLGTDDLLEGHASCTQSMCIGNQIDDSTYNDTPRHVLQGCPCDFVHVDLSKAVEIIERGHIPLATVSISRDNQLRLDVRPYEPGMSYIAISHV</sequence>
<evidence type="ECO:0000313" key="2">
    <source>
        <dbReference type="Proteomes" id="UP001610334"/>
    </source>
</evidence>
<name>A0ABR4I581_9EURO</name>
<keyword evidence="2" id="KW-1185">Reference proteome</keyword>
<dbReference type="Proteomes" id="UP001610334">
    <property type="component" value="Unassembled WGS sequence"/>
</dbReference>
<dbReference type="PANTHER" id="PTHR39596:SF2">
    <property type="entry name" value="HET DOMAIN PROTEIN (AFU_ORTHOLOGUE AFUA_1G17550)-RELATED"/>
    <property type="match status" value="1"/>
</dbReference>